<dbReference type="STRING" id="1280847.SAMN04488036_101211"/>
<dbReference type="Pfam" id="PF14559">
    <property type="entry name" value="TPR_19"/>
    <property type="match status" value="1"/>
</dbReference>
<dbReference type="Proteomes" id="UP000198851">
    <property type="component" value="Unassembled WGS sequence"/>
</dbReference>
<feature type="signal peptide" evidence="4">
    <location>
        <begin position="1"/>
        <end position="16"/>
    </location>
</feature>
<dbReference type="PROSITE" id="PS50005">
    <property type="entry name" value="TPR"/>
    <property type="match status" value="1"/>
</dbReference>
<organism evidence="5 6">
    <name type="scientific">Shimia haliotis</name>
    <dbReference type="NCBI Taxonomy" id="1280847"/>
    <lineage>
        <taxon>Bacteria</taxon>
        <taxon>Pseudomonadati</taxon>
        <taxon>Pseudomonadota</taxon>
        <taxon>Alphaproteobacteria</taxon>
        <taxon>Rhodobacterales</taxon>
        <taxon>Roseobacteraceae</taxon>
    </lineage>
</organism>
<reference evidence="6" key="1">
    <citation type="submission" date="2016-10" db="EMBL/GenBank/DDBJ databases">
        <authorList>
            <person name="Varghese N."/>
            <person name="Submissions S."/>
        </authorList>
    </citation>
    <scope>NUCLEOTIDE SEQUENCE [LARGE SCALE GENOMIC DNA]</scope>
    <source>
        <strain evidence="6">DSM 28453</strain>
    </source>
</reference>
<evidence type="ECO:0000313" key="5">
    <source>
        <dbReference type="EMBL" id="SFK52458.1"/>
    </source>
</evidence>
<keyword evidence="2 3" id="KW-0802">TPR repeat</keyword>
<dbReference type="AlphaFoldDB" id="A0A1I4A7U8"/>
<keyword evidence="6" id="KW-1185">Reference proteome</keyword>
<dbReference type="SUPFAM" id="SSF48452">
    <property type="entry name" value="TPR-like"/>
    <property type="match status" value="1"/>
</dbReference>
<dbReference type="PANTHER" id="PTHR44858:SF1">
    <property type="entry name" value="UDP-N-ACETYLGLUCOSAMINE--PEPTIDE N-ACETYLGLUCOSAMINYLTRANSFERASE SPINDLY-RELATED"/>
    <property type="match status" value="1"/>
</dbReference>
<dbReference type="RefSeq" id="WP_093319196.1">
    <property type="nucleotide sequence ID" value="NZ_FOSZ01000001.1"/>
</dbReference>
<dbReference type="Gene3D" id="1.25.40.10">
    <property type="entry name" value="Tetratricopeptide repeat domain"/>
    <property type="match status" value="1"/>
</dbReference>
<proteinExistence type="predicted"/>
<evidence type="ECO:0000313" key="6">
    <source>
        <dbReference type="Proteomes" id="UP000198851"/>
    </source>
</evidence>
<gene>
    <name evidence="5" type="ORF">SAMN04488036_101211</name>
</gene>
<dbReference type="InterPro" id="IPR019734">
    <property type="entry name" value="TPR_rpt"/>
</dbReference>
<evidence type="ECO:0000256" key="2">
    <source>
        <dbReference type="ARBA" id="ARBA00022803"/>
    </source>
</evidence>
<dbReference type="EMBL" id="FOSZ01000001">
    <property type="protein sequence ID" value="SFK52458.1"/>
    <property type="molecule type" value="Genomic_DNA"/>
</dbReference>
<dbReference type="InterPro" id="IPR011990">
    <property type="entry name" value="TPR-like_helical_dom_sf"/>
</dbReference>
<keyword evidence="1" id="KW-0677">Repeat</keyword>
<evidence type="ECO:0000256" key="3">
    <source>
        <dbReference type="PROSITE-ProRule" id="PRU00339"/>
    </source>
</evidence>
<feature type="chain" id="PRO_5011527076" evidence="4">
    <location>
        <begin position="17"/>
        <end position="184"/>
    </location>
</feature>
<dbReference type="PANTHER" id="PTHR44858">
    <property type="entry name" value="TETRATRICOPEPTIDE REPEAT PROTEIN 6"/>
    <property type="match status" value="1"/>
</dbReference>
<evidence type="ECO:0000256" key="4">
    <source>
        <dbReference type="SAM" id="SignalP"/>
    </source>
</evidence>
<dbReference type="OrthoDB" id="9815010at2"/>
<dbReference type="SMART" id="SM00028">
    <property type="entry name" value="TPR"/>
    <property type="match status" value="2"/>
</dbReference>
<sequence>MKHLVLLALLASPAGAETCPAAPDHTTPVAELLLQVQRATDETTAKVISNRLWEYYADAPDAAAQEILDRGMRKRAAWDLLGARDDFDALVAYCPNYAEGYNQRAFVNFLRSDFAAALPDLEQAISLSPQHVAAKSGRALVLIGLGRHDDGQEALAEALELNPWLPERALLQGADAGGDKGEDL</sequence>
<protein>
    <submittedName>
        <fullName evidence="5">TPR repeat-containing protein</fullName>
    </submittedName>
</protein>
<evidence type="ECO:0000256" key="1">
    <source>
        <dbReference type="ARBA" id="ARBA00022737"/>
    </source>
</evidence>
<dbReference type="InterPro" id="IPR050498">
    <property type="entry name" value="Ycf3"/>
</dbReference>
<name>A0A1I4A7U8_9RHOB</name>
<feature type="repeat" description="TPR" evidence="3">
    <location>
        <begin position="98"/>
        <end position="131"/>
    </location>
</feature>
<keyword evidence="4" id="KW-0732">Signal</keyword>
<accession>A0A1I4A7U8</accession>